<dbReference type="InterPro" id="IPR014710">
    <property type="entry name" value="RmlC-like_jellyroll"/>
</dbReference>
<accession>A0A1F5N5A6</accession>
<dbReference type="EMBL" id="MFDV01000002">
    <property type="protein sequence ID" value="OGE72824.1"/>
    <property type="molecule type" value="Genomic_DNA"/>
</dbReference>
<dbReference type="AlphaFoldDB" id="A0A1F5N5A6"/>
<dbReference type="SUPFAM" id="SSF51182">
    <property type="entry name" value="RmlC-like cupins"/>
    <property type="match status" value="1"/>
</dbReference>
<dbReference type="Pfam" id="PF06560">
    <property type="entry name" value="GPI"/>
    <property type="match status" value="1"/>
</dbReference>
<comment type="catalytic activity">
    <reaction evidence="6">
        <text>alpha-D-glucose 6-phosphate = beta-D-fructose 6-phosphate</text>
        <dbReference type="Rhea" id="RHEA:11816"/>
        <dbReference type="ChEBI" id="CHEBI:57634"/>
        <dbReference type="ChEBI" id="CHEBI:58225"/>
        <dbReference type="EC" id="5.3.1.9"/>
    </reaction>
</comment>
<dbReference type="Proteomes" id="UP000177057">
    <property type="component" value="Unassembled WGS sequence"/>
</dbReference>
<reference evidence="8 9" key="1">
    <citation type="journal article" date="2016" name="Nat. Commun.">
        <title>Thousands of microbial genomes shed light on interconnected biogeochemical processes in an aquifer system.</title>
        <authorList>
            <person name="Anantharaman K."/>
            <person name="Brown C.T."/>
            <person name="Hug L.A."/>
            <person name="Sharon I."/>
            <person name="Castelle C.J."/>
            <person name="Probst A.J."/>
            <person name="Thomas B.C."/>
            <person name="Singh A."/>
            <person name="Wilkins M.J."/>
            <person name="Karaoz U."/>
            <person name="Brodie E.L."/>
            <person name="Williams K.H."/>
            <person name="Hubbard S.S."/>
            <person name="Banfield J.F."/>
        </authorList>
    </citation>
    <scope>NUCLEOTIDE SEQUENCE [LARGE SCALE GENOMIC DNA]</scope>
</reference>
<evidence type="ECO:0000259" key="7">
    <source>
        <dbReference type="Pfam" id="PF06560"/>
    </source>
</evidence>
<dbReference type="Gene3D" id="2.60.120.10">
    <property type="entry name" value="Jelly Rolls"/>
    <property type="match status" value="1"/>
</dbReference>
<gene>
    <name evidence="8" type="ORF">A3H40_02040</name>
</gene>
<comment type="pathway">
    <text evidence="1">Carbohydrate degradation; glycolysis; D-glyceraldehyde 3-phosphate and glycerone phosphate from D-glucose: step 2/4.</text>
</comment>
<evidence type="ECO:0000313" key="9">
    <source>
        <dbReference type="Proteomes" id="UP000177057"/>
    </source>
</evidence>
<evidence type="ECO:0000256" key="2">
    <source>
        <dbReference type="ARBA" id="ARBA00006542"/>
    </source>
</evidence>
<dbReference type="InterPro" id="IPR010551">
    <property type="entry name" value="G6P_isomerase_prok"/>
</dbReference>
<name>A0A1F5N5A6_9BACT</name>
<evidence type="ECO:0000256" key="4">
    <source>
        <dbReference type="ARBA" id="ARBA00022432"/>
    </source>
</evidence>
<evidence type="ECO:0000256" key="3">
    <source>
        <dbReference type="ARBA" id="ARBA00011952"/>
    </source>
</evidence>
<dbReference type="GO" id="GO:0005737">
    <property type="term" value="C:cytoplasm"/>
    <property type="evidence" value="ECO:0007669"/>
    <property type="project" value="InterPro"/>
</dbReference>
<comment type="caution">
    <text evidence="8">The sequence shown here is derived from an EMBL/GenBank/DDBJ whole genome shotgun (WGS) entry which is preliminary data.</text>
</comment>
<sequence>MAIDSGQLGYVKLNKSMIIAKLSKELKPVLMRGAKPEIKNPYYLIEENDQLIFVVSSGKNGSEFNKTLGYFSTYPGMQIYQCLYGQGIMVMQRNDFAGEAKEFKITTLNPGKQISVPAGWGMCIVNTGSNLLAVLRNSFLDERNIDPKPIIEKRGFAYYVVEKKGEIGFELNPNYSLHPQITTE</sequence>
<evidence type="ECO:0000256" key="1">
    <source>
        <dbReference type="ARBA" id="ARBA00004926"/>
    </source>
</evidence>
<dbReference type="GO" id="GO:0006094">
    <property type="term" value="P:gluconeogenesis"/>
    <property type="evidence" value="ECO:0007669"/>
    <property type="project" value="UniProtKB-KW"/>
</dbReference>
<keyword evidence="4" id="KW-0312">Gluconeogenesis</keyword>
<dbReference type="GO" id="GO:0006096">
    <property type="term" value="P:glycolytic process"/>
    <property type="evidence" value="ECO:0007669"/>
    <property type="project" value="UniProtKB-UniPathway"/>
</dbReference>
<protein>
    <recommendedName>
        <fullName evidence="3">glucose-6-phosphate isomerase</fullName>
        <ecNumber evidence="3">5.3.1.9</ecNumber>
    </recommendedName>
</protein>
<dbReference type="InterPro" id="IPR011051">
    <property type="entry name" value="RmlC_Cupin_sf"/>
</dbReference>
<evidence type="ECO:0000256" key="6">
    <source>
        <dbReference type="ARBA" id="ARBA00029321"/>
    </source>
</evidence>
<proteinExistence type="inferred from homology"/>
<evidence type="ECO:0000256" key="5">
    <source>
        <dbReference type="ARBA" id="ARBA00023152"/>
    </source>
</evidence>
<dbReference type="UniPathway" id="UPA00109">
    <property type="reaction ID" value="UER00181"/>
</dbReference>
<feature type="domain" description="Glucose-6-phosphate isomerase prokaryote" evidence="7">
    <location>
        <begin position="49"/>
        <end position="165"/>
    </location>
</feature>
<organism evidence="8 9">
    <name type="scientific">Candidatus Daviesbacteria bacterium RIFCSPLOWO2_02_FULL_38_15</name>
    <dbReference type="NCBI Taxonomy" id="1797794"/>
    <lineage>
        <taxon>Bacteria</taxon>
        <taxon>Candidatus Daviesiibacteriota</taxon>
    </lineage>
</organism>
<dbReference type="EC" id="5.3.1.9" evidence="3"/>
<keyword evidence="5" id="KW-0324">Glycolysis</keyword>
<comment type="similarity">
    <text evidence="2">Belongs to the archaeal-type GPI family.</text>
</comment>
<dbReference type="GO" id="GO:0004347">
    <property type="term" value="F:glucose-6-phosphate isomerase activity"/>
    <property type="evidence" value="ECO:0007669"/>
    <property type="project" value="UniProtKB-EC"/>
</dbReference>
<dbReference type="STRING" id="1797794.A3H40_02040"/>
<evidence type="ECO:0000313" key="8">
    <source>
        <dbReference type="EMBL" id="OGE72824.1"/>
    </source>
</evidence>